<dbReference type="InterPro" id="IPR003593">
    <property type="entry name" value="AAA+_ATPase"/>
</dbReference>
<dbReference type="InterPro" id="IPR004390">
    <property type="entry name" value="SR_rcpt_FtsY"/>
</dbReference>
<evidence type="ECO:0000256" key="9">
    <source>
        <dbReference type="ARBA" id="ARBA00023170"/>
    </source>
</evidence>
<feature type="domain" description="AAA+ ATPase" evidence="11">
    <location>
        <begin position="103"/>
        <end position="289"/>
    </location>
</feature>
<keyword evidence="7" id="KW-0342">GTP-binding</keyword>
<comment type="similarity">
    <text evidence="2">Belongs to the GTP-binding SRP family.</text>
</comment>
<accession>A0ABZ2GYJ9</accession>
<dbReference type="SMART" id="SM00382">
    <property type="entry name" value="AAA"/>
    <property type="match status" value="1"/>
</dbReference>
<evidence type="ECO:0000256" key="1">
    <source>
        <dbReference type="ARBA" id="ARBA00004413"/>
    </source>
</evidence>
<evidence type="ECO:0000256" key="6">
    <source>
        <dbReference type="ARBA" id="ARBA00022801"/>
    </source>
</evidence>
<evidence type="ECO:0000256" key="5">
    <source>
        <dbReference type="ARBA" id="ARBA00022741"/>
    </source>
</evidence>
<evidence type="ECO:0000256" key="3">
    <source>
        <dbReference type="ARBA" id="ARBA00022475"/>
    </source>
</evidence>
<protein>
    <submittedName>
        <fullName evidence="14">Signal recognition particle-docking protein FtsY</fullName>
    </submittedName>
</protein>
<dbReference type="PANTHER" id="PTHR43134">
    <property type="entry name" value="SIGNAL RECOGNITION PARTICLE RECEPTOR SUBUNIT ALPHA"/>
    <property type="match status" value="1"/>
</dbReference>
<organism evidence="14 15">
    <name type="scientific">Candidatus Legionella polyplacis</name>
    <dbReference type="NCBI Taxonomy" id="2005262"/>
    <lineage>
        <taxon>Bacteria</taxon>
        <taxon>Pseudomonadati</taxon>
        <taxon>Pseudomonadota</taxon>
        <taxon>Gammaproteobacteria</taxon>
        <taxon>Legionellales</taxon>
        <taxon>Legionellaceae</taxon>
        <taxon>Legionella</taxon>
    </lineage>
</organism>
<dbReference type="RefSeq" id="WP_338515939.1">
    <property type="nucleotide sequence ID" value="NZ_CP135137.1"/>
</dbReference>
<gene>
    <name evidence="14" type="primary">ftsY</name>
    <name evidence="14" type="ORF">RQL39_01400</name>
</gene>
<evidence type="ECO:0000259" key="11">
    <source>
        <dbReference type="SMART" id="SM00382"/>
    </source>
</evidence>
<name>A0ABZ2GYJ9_9GAMM</name>
<dbReference type="InterPro" id="IPR027417">
    <property type="entry name" value="P-loop_NTPase"/>
</dbReference>
<reference evidence="14" key="1">
    <citation type="submission" date="2023-09" db="EMBL/GenBank/DDBJ databases">
        <title>Genomes of two closely related lineages of the louse Polyplax serrata with different host specificities.</title>
        <authorList>
            <person name="Martinu J."/>
            <person name="Tarabai H."/>
            <person name="Stefka J."/>
            <person name="Hypsa V."/>
        </authorList>
    </citation>
    <scope>NUCLEOTIDE SEQUENCE [LARGE SCALE GENOMIC DNA]</scope>
    <source>
        <strain evidence="14">98ZLc_SE</strain>
    </source>
</reference>
<evidence type="ECO:0000256" key="10">
    <source>
        <dbReference type="ARBA" id="ARBA00048027"/>
    </source>
</evidence>
<keyword evidence="8" id="KW-0472">Membrane</keyword>
<sequence length="310" mass="35330">MNLFEKLKSSLDKTKNYFKKNLLNLFKRDNDSYVSIEELEELLVRSDVGLSLSKVMLNDIKLNLHKDSFNDYNEIIFRLSSYMESFLKRNEKLFCNFDICNRSPFTVLVVGVNGVGKTTVIGKLSKHYKMLGKNVALCAGDTFRSGAIEQLKYLANINDVRVIFGKYKSDSASVVYNAMQISKSEKIDILFIDTSGRLHTEHNLMSELKKIKRVLFKLDNSSPSEVLLVLDATLGQSTLNQVRKFNDFIGVTGIVMTKLDSTSKGGILFNIANEFNIPFRYLSFGEKMDDISPFNAKLFVKSFFDINKNF</sequence>
<keyword evidence="15" id="KW-1185">Reference proteome</keyword>
<evidence type="ECO:0000259" key="12">
    <source>
        <dbReference type="SMART" id="SM00962"/>
    </source>
</evidence>
<dbReference type="InterPro" id="IPR036225">
    <property type="entry name" value="SRP/SRP_N"/>
</dbReference>
<evidence type="ECO:0000256" key="8">
    <source>
        <dbReference type="ARBA" id="ARBA00023136"/>
    </source>
</evidence>
<dbReference type="SUPFAM" id="SSF52540">
    <property type="entry name" value="P-loop containing nucleoside triphosphate hydrolases"/>
    <property type="match status" value="1"/>
</dbReference>
<dbReference type="SMART" id="SM00962">
    <property type="entry name" value="SRP54"/>
    <property type="match status" value="1"/>
</dbReference>
<dbReference type="EMBL" id="CP135137">
    <property type="protein sequence ID" value="WWR11336.1"/>
    <property type="molecule type" value="Genomic_DNA"/>
</dbReference>
<evidence type="ECO:0000256" key="2">
    <source>
        <dbReference type="ARBA" id="ARBA00008531"/>
    </source>
</evidence>
<dbReference type="Pfam" id="PF00448">
    <property type="entry name" value="SRP54"/>
    <property type="match status" value="1"/>
</dbReference>
<keyword evidence="5" id="KW-0547">Nucleotide-binding</keyword>
<dbReference type="SMART" id="SM00963">
    <property type="entry name" value="SRP54_N"/>
    <property type="match status" value="1"/>
</dbReference>
<dbReference type="InterPro" id="IPR042101">
    <property type="entry name" value="SRP54_N_sf"/>
</dbReference>
<dbReference type="Proteomes" id="UP001368618">
    <property type="component" value="Chromosome"/>
</dbReference>
<dbReference type="InterPro" id="IPR000897">
    <property type="entry name" value="SRP54_GTPase_dom"/>
</dbReference>
<evidence type="ECO:0000313" key="14">
    <source>
        <dbReference type="EMBL" id="WWR11336.1"/>
    </source>
</evidence>
<keyword evidence="4" id="KW-0963">Cytoplasm</keyword>
<dbReference type="InterPro" id="IPR013822">
    <property type="entry name" value="Signal_recog_particl_SRP54_hlx"/>
</dbReference>
<evidence type="ECO:0000256" key="4">
    <source>
        <dbReference type="ARBA" id="ARBA00022490"/>
    </source>
</evidence>
<evidence type="ECO:0000313" key="15">
    <source>
        <dbReference type="Proteomes" id="UP001368618"/>
    </source>
</evidence>
<evidence type="ECO:0000259" key="13">
    <source>
        <dbReference type="SMART" id="SM00963"/>
    </source>
</evidence>
<evidence type="ECO:0000256" key="7">
    <source>
        <dbReference type="ARBA" id="ARBA00023134"/>
    </source>
</evidence>
<dbReference type="Gene3D" id="1.20.120.140">
    <property type="entry name" value="Signal recognition particle SRP54, nucleotide-binding domain"/>
    <property type="match status" value="1"/>
</dbReference>
<feature type="domain" description="SRP54-type proteins GTP-binding" evidence="12">
    <location>
        <begin position="104"/>
        <end position="305"/>
    </location>
</feature>
<comment type="subcellular location">
    <subcellularLocation>
        <location evidence="1">Cell membrane</location>
        <topology evidence="1">Peripheral membrane protein</topology>
        <orientation evidence="1">Cytoplasmic side</orientation>
    </subcellularLocation>
</comment>
<keyword evidence="9" id="KW-0675">Receptor</keyword>
<dbReference type="PANTHER" id="PTHR43134:SF1">
    <property type="entry name" value="SIGNAL RECOGNITION PARTICLE RECEPTOR SUBUNIT ALPHA"/>
    <property type="match status" value="1"/>
</dbReference>
<feature type="domain" description="Signal recognition particle SRP54 helical bundle" evidence="13">
    <location>
        <begin position="7"/>
        <end position="87"/>
    </location>
</feature>
<proteinExistence type="inferred from homology"/>
<dbReference type="NCBIfam" id="TIGR00064">
    <property type="entry name" value="ftsY"/>
    <property type="match status" value="1"/>
</dbReference>
<keyword evidence="6" id="KW-0378">Hydrolase</keyword>
<dbReference type="SUPFAM" id="SSF47364">
    <property type="entry name" value="Domain of the SRP/SRP receptor G-proteins"/>
    <property type="match status" value="1"/>
</dbReference>
<dbReference type="Gene3D" id="3.40.50.300">
    <property type="entry name" value="P-loop containing nucleotide triphosphate hydrolases"/>
    <property type="match status" value="1"/>
</dbReference>
<comment type="catalytic activity">
    <reaction evidence="10">
        <text>GTP + H2O = GDP + phosphate + H(+)</text>
        <dbReference type="Rhea" id="RHEA:19669"/>
        <dbReference type="ChEBI" id="CHEBI:15377"/>
        <dbReference type="ChEBI" id="CHEBI:15378"/>
        <dbReference type="ChEBI" id="CHEBI:37565"/>
        <dbReference type="ChEBI" id="CHEBI:43474"/>
        <dbReference type="ChEBI" id="CHEBI:58189"/>
        <dbReference type="EC" id="3.6.5.4"/>
    </reaction>
</comment>
<keyword evidence="3" id="KW-1003">Cell membrane</keyword>